<evidence type="ECO:0000313" key="1">
    <source>
        <dbReference type="EMBL" id="GEO05615.1"/>
    </source>
</evidence>
<evidence type="ECO:0000313" key="2">
    <source>
        <dbReference type="Proteomes" id="UP000321532"/>
    </source>
</evidence>
<proteinExistence type="predicted"/>
<dbReference type="AlphaFoldDB" id="A0A512B0X6"/>
<dbReference type="OrthoDB" id="8078993at2"/>
<dbReference type="RefSeq" id="WP_146899972.1">
    <property type="nucleotide sequence ID" value="NZ_BJYS01000025.1"/>
</dbReference>
<sequence>MDVKLLELNFAQLSRAWNKSKFNNYSDNRKQAYRDRLASLFNKLQAEDFSNLSPTQVKDRSYIIDFFFTSLQFLDSSTLNLIPFEIVECLGESLKEWIDPHQDFIIVTSLVNEPLGFSFNPNLAFNNFLYTNIKTVYNEEFPQRLIQITLPRFLVRDYLANVVLYHELGHFIDVKYNIASAIHNYLCNHYFNNALNPQDKADVQKYFPYIENYRTYFLQKQLPPTIFYHLREYFSDIFASQYIGECSNYYLDYITKKQAQHGEEHPSTINRVDIVNKFLKSDTSSYTLNLILSATQQITNRDLSIRYSRITNNEFYNLLPCVISNEQQLHSLFILGWETWLDDWNKISAINNMQFQIDANQVYNIINNLIEKSINSFIVTKSWEKANAIAEESN</sequence>
<organism evidence="1 2">
    <name type="scientific">Adhaeribacter aerolatus</name>
    <dbReference type="NCBI Taxonomy" id="670289"/>
    <lineage>
        <taxon>Bacteria</taxon>
        <taxon>Pseudomonadati</taxon>
        <taxon>Bacteroidota</taxon>
        <taxon>Cytophagia</taxon>
        <taxon>Cytophagales</taxon>
        <taxon>Hymenobacteraceae</taxon>
        <taxon>Adhaeribacter</taxon>
    </lineage>
</organism>
<reference evidence="1 2" key="1">
    <citation type="submission" date="2019-07" db="EMBL/GenBank/DDBJ databases">
        <title>Whole genome shotgun sequence of Adhaeribacter aerolatus NBRC 106133.</title>
        <authorList>
            <person name="Hosoyama A."/>
            <person name="Uohara A."/>
            <person name="Ohji S."/>
            <person name="Ichikawa N."/>
        </authorList>
    </citation>
    <scope>NUCLEOTIDE SEQUENCE [LARGE SCALE GENOMIC DNA]</scope>
    <source>
        <strain evidence="1 2">NBRC 106133</strain>
    </source>
</reference>
<dbReference type="Proteomes" id="UP000321532">
    <property type="component" value="Unassembled WGS sequence"/>
</dbReference>
<gene>
    <name evidence="1" type="ORF">AAE02nite_32790</name>
</gene>
<accession>A0A512B0X6</accession>
<dbReference type="EMBL" id="BJYS01000025">
    <property type="protein sequence ID" value="GEO05615.1"/>
    <property type="molecule type" value="Genomic_DNA"/>
</dbReference>
<name>A0A512B0X6_9BACT</name>
<protein>
    <submittedName>
        <fullName evidence="1">Uncharacterized protein</fullName>
    </submittedName>
</protein>
<comment type="caution">
    <text evidence="1">The sequence shown here is derived from an EMBL/GenBank/DDBJ whole genome shotgun (WGS) entry which is preliminary data.</text>
</comment>
<keyword evidence="2" id="KW-1185">Reference proteome</keyword>